<name>A0A8B6CRC9_MYTGA</name>
<dbReference type="EMBL" id="UYJE01002107">
    <property type="protein sequence ID" value="VDI07814.1"/>
    <property type="molecule type" value="Genomic_DNA"/>
</dbReference>
<proteinExistence type="predicted"/>
<dbReference type="Gene3D" id="3.40.50.300">
    <property type="entry name" value="P-loop containing nucleotide triphosphate hydrolases"/>
    <property type="match status" value="1"/>
</dbReference>
<reference evidence="1" key="1">
    <citation type="submission" date="2018-11" db="EMBL/GenBank/DDBJ databases">
        <authorList>
            <person name="Alioto T."/>
            <person name="Alioto T."/>
        </authorList>
    </citation>
    <scope>NUCLEOTIDE SEQUENCE</scope>
</reference>
<feature type="non-terminal residue" evidence="1">
    <location>
        <position position="1"/>
    </location>
</feature>
<dbReference type="AlphaFoldDB" id="A0A8B6CRC9"/>
<dbReference type="Proteomes" id="UP000596742">
    <property type="component" value="Unassembled WGS sequence"/>
</dbReference>
<comment type="caution">
    <text evidence="1">The sequence shown here is derived from an EMBL/GenBank/DDBJ whole genome shotgun (WGS) entry which is preliminary data.</text>
</comment>
<sequence>MLMLQGITPLKMAKAAYKQNKDYVFGNIYQEAFEYLKGLNDASERTVEQSKNKDVVTSSKSSLYIAEPSKDQTENVAVFPWIGNPSEFKVMLTKGMYESFDNRVFLAGACNCGKSTLASVLIGDDIPLTWKSTDGLVVYFGRNGIHLKTEEMVPLIDGAGSHAVFSRILRGQPNVLQKNSLSSDKKNYKSGVRNFVRKLKNAMRNSRTEVANEVEIKPVQVPEKAVKSSFTSSPTLEKTQILHREEQCRQDEPDVIPDVSKLDHYTVREDILEEVRKGRYIIEIAPSDLVDFGGQRSYDMTHQLFIQHRGSFIIMFNGRYELKTPLTEYPQGDVTSESLIIHWINSILTYCPEGNDIMPMVLFAATHSDFFTPEEVCNRKMKFTKEITDLFQEHEQRKHMFLDTVYFINGTNIHDPEIKALTQQLVRFAMQQSTWGQKRPMAWVPLELQIDHMRSQNINIITRNQLEYINRLNEDLALTDDQLEDFLQNQHSIGKVMYYKHAGLEGFVIIHTPALVNIMRSFITDEMFWPDNAELKEILQNLVLTGNIYKSDLWKLWRQDSFNQYLPTNELKSFVAKLLIHLDILIQPKGFDSASGDERFLVPCMVKKSPPPDFFLRGISDSNTIVLAYHLAISSIPSALAFKVIGAASNNWLLKEEDGKQSLFHKAAIFMVDDDNEIRICLEDNHVMVNLVNRKSLQFLSPDIAASVQECLTKTLESSIAFYYRSNGKQNDPKEVSNKITIEVGVVCNNSVCLLNLNDASHGTEWTCTTGIRNHKKKYPMYWFFDQKQKECHKRCTGLDPTELKTIPSNKHLVRLSSKFGISLFGEFIIHMGLETQEYRNIQHQYDANGVHSVMFMAMIKCMKDIEAKLKRPSFKPIKDALIAVDLNQHVLCQ</sequence>
<evidence type="ECO:0008006" key="3">
    <source>
        <dbReference type="Google" id="ProtNLM"/>
    </source>
</evidence>
<evidence type="ECO:0000313" key="1">
    <source>
        <dbReference type="EMBL" id="VDI07814.1"/>
    </source>
</evidence>
<dbReference type="OrthoDB" id="5962960at2759"/>
<keyword evidence="2" id="KW-1185">Reference proteome</keyword>
<accession>A0A8B6CRC9</accession>
<organism evidence="1 2">
    <name type="scientific">Mytilus galloprovincialis</name>
    <name type="common">Mediterranean mussel</name>
    <dbReference type="NCBI Taxonomy" id="29158"/>
    <lineage>
        <taxon>Eukaryota</taxon>
        <taxon>Metazoa</taxon>
        <taxon>Spiralia</taxon>
        <taxon>Lophotrochozoa</taxon>
        <taxon>Mollusca</taxon>
        <taxon>Bivalvia</taxon>
        <taxon>Autobranchia</taxon>
        <taxon>Pteriomorphia</taxon>
        <taxon>Mytilida</taxon>
        <taxon>Mytiloidea</taxon>
        <taxon>Mytilidae</taxon>
        <taxon>Mytilinae</taxon>
        <taxon>Mytilus</taxon>
    </lineage>
</organism>
<gene>
    <name evidence="1" type="ORF">MGAL_10B025676</name>
</gene>
<dbReference type="InterPro" id="IPR027417">
    <property type="entry name" value="P-loop_NTPase"/>
</dbReference>
<dbReference type="SUPFAM" id="SSF52540">
    <property type="entry name" value="P-loop containing nucleoside triphosphate hydrolases"/>
    <property type="match status" value="1"/>
</dbReference>
<evidence type="ECO:0000313" key="2">
    <source>
        <dbReference type="Proteomes" id="UP000596742"/>
    </source>
</evidence>
<protein>
    <recommendedName>
        <fullName evidence="3">Neuralized pats1</fullName>
    </recommendedName>
</protein>